<evidence type="ECO:0000256" key="2">
    <source>
        <dbReference type="ARBA" id="ARBA00022499"/>
    </source>
</evidence>
<evidence type="ECO:0000256" key="1">
    <source>
        <dbReference type="ARBA" id="ARBA00004604"/>
    </source>
</evidence>
<dbReference type="Pfam" id="PF00687">
    <property type="entry name" value="Ribosomal_L1"/>
    <property type="match status" value="1"/>
</dbReference>
<dbReference type="EMBL" id="KV424025">
    <property type="protein sequence ID" value="KZT53942.1"/>
    <property type="molecule type" value="Genomic_DNA"/>
</dbReference>
<comment type="function">
    <text evidence="8">Regulates cellular senescence through inhibition of PTEN translation. Acts as a pro-apoptotic regulator in response to DNA damage.</text>
</comment>
<keyword evidence="4" id="KW-0832">Ubl conjugation</keyword>
<feature type="compositionally biased region" description="Low complexity" evidence="11">
    <location>
        <begin position="399"/>
        <end position="413"/>
    </location>
</feature>
<keyword evidence="3" id="KW-0597">Phosphoprotein</keyword>
<evidence type="ECO:0000256" key="8">
    <source>
        <dbReference type="ARBA" id="ARBA00054167"/>
    </source>
</evidence>
<comment type="subcellular location">
    <subcellularLocation>
        <location evidence="1">Nucleus</location>
        <location evidence="1">Nucleolus</location>
    </subcellularLocation>
</comment>
<keyword evidence="12" id="KW-0689">Ribosomal protein</keyword>
<dbReference type="InParanoid" id="A0A165E1Z7"/>
<feature type="compositionally biased region" description="Acidic residues" evidence="11">
    <location>
        <begin position="302"/>
        <end position="312"/>
    </location>
</feature>
<dbReference type="AlphaFoldDB" id="A0A165E1Z7"/>
<sequence>MVAQTLIDDHVSQKQALSAVKALLAHTNKLRAEQEEQDLLPSKEDNVWLVVGTKRIPRSHKVKPIKIPLVHPVLDPRETSICLLTKDPQREYKDLLDEQKINFISRVVGVTKLKGKHKPFEARRQLLKDHGMFLADQRIVPLLPGLLGKMFFDAKKQPVPVDLTAKDLKKELARAVSSTYMHQNAGTCVSIKIATLSHSPDEIVANLTSALPSIVKNVEGGWDNVLSLGVKTGKSTTLPVWTCELEERFIVPSLDAARKEGLEKKASEKPKGKGKKRKADEVDGAAGGEDKPKKAAKKAEEVVEAEAEDDEFGGFGGFDDVEVETAKQVAEAEEDSPDDAPAPPPKSKKGTENKKAAASKPKSKKPQMDEADDLEPLSLVSSGVVKAKSVAKAKDAKKLAVPSKPVPVLSSPKPVEKIDKTSKKGASVQQSQKKLKTAGKLTSVSGVKRKVLGKKRLED</sequence>
<evidence type="ECO:0000256" key="5">
    <source>
        <dbReference type="ARBA" id="ARBA00022990"/>
    </source>
</evidence>
<dbReference type="GO" id="GO:0005840">
    <property type="term" value="C:ribosome"/>
    <property type="evidence" value="ECO:0007669"/>
    <property type="project" value="UniProtKB-KW"/>
</dbReference>
<feature type="compositionally biased region" description="Low complexity" evidence="11">
    <location>
        <begin position="377"/>
        <end position="390"/>
    </location>
</feature>
<feature type="region of interest" description="Disordered" evidence="11">
    <location>
        <begin position="260"/>
        <end position="459"/>
    </location>
</feature>
<accession>A0A165E1Z7</accession>
<dbReference type="SUPFAM" id="SSF56808">
    <property type="entry name" value="Ribosomal protein L1"/>
    <property type="match status" value="1"/>
</dbReference>
<feature type="compositionally biased region" description="Basic residues" evidence="11">
    <location>
        <begin position="447"/>
        <end position="459"/>
    </location>
</feature>
<keyword evidence="7" id="KW-0539">Nucleus</keyword>
<dbReference type="Proteomes" id="UP000076842">
    <property type="component" value="Unassembled WGS sequence"/>
</dbReference>
<gene>
    <name evidence="12" type="ORF">CALCODRAFT_457376</name>
</gene>
<feature type="compositionally biased region" description="Basic and acidic residues" evidence="11">
    <location>
        <begin position="288"/>
        <end position="301"/>
    </location>
</feature>
<keyword evidence="6" id="KW-0175">Coiled coil</keyword>
<keyword evidence="2" id="KW-1017">Isopeptide bond</keyword>
<evidence type="ECO:0000256" key="7">
    <source>
        <dbReference type="ARBA" id="ARBA00023242"/>
    </source>
</evidence>
<dbReference type="OrthoDB" id="10251727at2759"/>
<evidence type="ECO:0000313" key="12">
    <source>
        <dbReference type="EMBL" id="KZT53942.1"/>
    </source>
</evidence>
<evidence type="ECO:0000313" key="13">
    <source>
        <dbReference type="Proteomes" id="UP000076842"/>
    </source>
</evidence>
<evidence type="ECO:0000256" key="3">
    <source>
        <dbReference type="ARBA" id="ARBA00022553"/>
    </source>
</evidence>
<evidence type="ECO:0000256" key="10">
    <source>
        <dbReference type="ARBA" id="ARBA00070787"/>
    </source>
</evidence>
<keyword evidence="13" id="KW-1185">Reference proteome</keyword>
<dbReference type="InterPro" id="IPR028364">
    <property type="entry name" value="Ribosomal_uL1/biogenesis"/>
</dbReference>
<dbReference type="GO" id="GO:0005730">
    <property type="term" value="C:nucleolus"/>
    <property type="evidence" value="ECO:0007669"/>
    <property type="project" value="UniProtKB-SubCell"/>
</dbReference>
<name>A0A165E1Z7_9BASI</name>
<dbReference type="FunCoup" id="A0A165E1Z7">
    <property type="interactions" value="571"/>
</dbReference>
<evidence type="ECO:0000256" key="9">
    <source>
        <dbReference type="ARBA" id="ARBA00061550"/>
    </source>
</evidence>
<feature type="compositionally biased region" description="Basic and acidic residues" evidence="11">
    <location>
        <begin position="260"/>
        <end position="271"/>
    </location>
</feature>
<evidence type="ECO:0000256" key="11">
    <source>
        <dbReference type="SAM" id="MobiDB-lite"/>
    </source>
</evidence>
<dbReference type="STRING" id="1353952.A0A165E1Z7"/>
<keyword evidence="12" id="KW-0687">Ribonucleoprotein</keyword>
<dbReference type="FunFam" id="3.40.50.790:FF:000004">
    <property type="entry name" value="Ribosomal L1 domain-containing 1-like 1"/>
    <property type="match status" value="1"/>
</dbReference>
<dbReference type="Gene3D" id="3.40.50.790">
    <property type="match status" value="1"/>
</dbReference>
<reference evidence="12 13" key="1">
    <citation type="journal article" date="2016" name="Mol. Biol. Evol.">
        <title>Comparative Genomics of Early-Diverging Mushroom-Forming Fungi Provides Insights into the Origins of Lignocellulose Decay Capabilities.</title>
        <authorList>
            <person name="Nagy L.G."/>
            <person name="Riley R."/>
            <person name="Tritt A."/>
            <person name="Adam C."/>
            <person name="Daum C."/>
            <person name="Floudas D."/>
            <person name="Sun H."/>
            <person name="Yadav J.S."/>
            <person name="Pangilinan J."/>
            <person name="Larsson K.H."/>
            <person name="Matsuura K."/>
            <person name="Barry K."/>
            <person name="Labutti K."/>
            <person name="Kuo R."/>
            <person name="Ohm R.A."/>
            <person name="Bhattacharya S.S."/>
            <person name="Shirouzu T."/>
            <person name="Yoshinaga Y."/>
            <person name="Martin F.M."/>
            <person name="Grigoriev I.V."/>
            <person name="Hibbett D.S."/>
        </authorList>
    </citation>
    <scope>NUCLEOTIDE SEQUENCE [LARGE SCALE GENOMIC DNA]</scope>
    <source>
        <strain evidence="12 13">HHB12733</strain>
    </source>
</reference>
<keyword evidence="5" id="KW-0007">Acetylation</keyword>
<dbReference type="CDD" id="cd00403">
    <property type="entry name" value="Ribosomal_L1"/>
    <property type="match status" value="1"/>
</dbReference>
<organism evidence="12 13">
    <name type="scientific">Calocera cornea HHB12733</name>
    <dbReference type="NCBI Taxonomy" id="1353952"/>
    <lineage>
        <taxon>Eukaryota</taxon>
        <taxon>Fungi</taxon>
        <taxon>Dikarya</taxon>
        <taxon>Basidiomycota</taxon>
        <taxon>Agaricomycotina</taxon>
        <taxon>Dacrymycetes</taxon>
        <taxon>Dacrymycetales</taxon>
        <taxon>Dacrymycetaceae</taxon>
        <taxon>Calocera</taxon>
    </lineage>
</organism>
<comment type="similarity">
    <text evidence="9">Belongs to the universal ribosomal protein uL1 family. Highly divergent.</text>
</comment>
<dbReference type="InterPro" id="IPR023674">
    <property type="entry name" value="Ribosomal_uL1-like"/>
</dbReference>
<dbReference type="InterPro" id="IPR016095">
    <property type="entry name" value="Ribosomal_uL1_3-a/b-sand"/>
</dbReference>
<proteinExistence type="inferred from homology"/>
<evidence type="ECO:0000256" key="6">
    <source>
        <dbReference type="ARBA" id="ARBA00023054"/>
    </source>
</evidence>
<protein>
    <recommendedName>
        <fullName evidence="10">Ribosomal L1 domain-containing protein 1</fullName>
    </recommendedName>
</protein>
<evidence type="ECO:0000256" key="4">
    <source>
        <dbReference type="ARBA" id="ARBA00022843"/>
    </source>
</evidence>